<keyword evidence="9" id="KW-1185">Reference proteome</keyword>
<dbReference type="PANTHER" id="PTHR30457:SF0">
    <property type="entry name" value="PHOSPHATASE, PUTATIVE (AFU_ORTHOLOGUE AFUA_4G01070)-RELATED"/>
    <property type="match status" value="1"/>
</dbReference>
<evidence type="ECO:0000313" key="8">
    <source>
        <dbReference type="EMBL" id="MFF4776517.1"/>
    </source>
</evidence>
<feature type="domain" description="Survival protein SurE-like phosphatase/nucleotidase" evidence="7">
    <location>
        <begin position="41"/>
        <end position="234"/>
    </location>
</feature>
<evidence type="ECO:0000259" key="7">
    <source>
        <dbReference type="Pfam" id="PF01975"/>
    </source>
</evidence>
<feature type="chain" id="PRO_5045183735" description="5'-nucleotidase SurE" evidence="6">
    <location>
        <begin position="29"/>
        <end position="301"/>
    </location>
</feature>
<evidence type="ECO:0000256" key="3">
    <source>
        <dbReference type="ARBA" id="ARBA00022723"/>
    </source>
</evidence>
<dbReference type="GO" id="GO:0008254">
    <property type="term" value="F:3'-nucleotidase activity"/>
    <property type="evidence" value="ECO:0007669"/>
    <property type="project" value="UniProtKB-EC"/>
</dbReference>
<accession>A0ABW6VB22</accession>
<comment type="catalytic activity">
    <reaction evidence="1 5">
        <text>a ribonucleoside 5'-phosphate + H2O = a ribonucleoside + phosphate</text>
        <dbReference type="Rhea" id="RHEA:12484"/>
        <dbReference type="ChEBI" id="CHEBI:15377"/>
        <dbReference type="ChEBI" id="CHEBI:18254"/>
        <dbReference type="ChEBI" id="CHEBI:43474"/>
        <dbReference type="ChEBI" id="CHEBI:58043"/>
        <dbReference type="EC" id="3.1.3.5"/>
    </reaction>
</comment>
<comment type="cofactor">
    <cofactor evidence="5">
        <name>a divalent metal cation</name>
        <dbReference type="ChEBI" id="CHEBI:60240"/>
    </cofactor>
    <text evidence="5">Binds 1 divalent metal cation per subunit.</text>
</comment>
<feature type="binding site" evidence="5">
    <location>
        <position position="47"/>
    </location>
    <ligand>
        <name>a divalent metal cation</name>
        <dbReference type="ChEBI" id="CHEBI:60240"/>
    </ligand>
</feature>
<gene>
    <name evidence="5 8" type="primary">surE</name>
    <name evidence="8" type="ORF">ACFY05_27010</name>
</gene>
<dbReference type="SUPFAM" id="SSF64167">
    <property type="entry name" value="SurE-like"/>
    <property type="match status" value="1"/>
</dbReference>
<evidence type="ECO:0000256" key="1">
    <source>
        <dbReference type="ARBA" id="ARBA00000815"/>
    </source>
</evidence>
<dbReference type="EMBL" id="JBIAXI010000018">
    <property type="protein sequence ID" value="MFF4776517.1"/>
    <property type="molecule type" value="Genomic_DNA"/>
</dbReference>
<dbReference type="InterPro" id="IPR036523">
    <property type="entry name" value="SurE-like_sf"/>
</dbReference>
<protein>
    <recommendedName>
        <fullName evidence="5">5'-nucleotidase SurE</fullName>
        <ecNumber evidence="5">3.1.3.5</ecNumber>
    </recommendedName>
    <alternativeName>
        <fullName evidence="5">Nucleoside 5'-monophosphate phosphohydrolase</fullName>
    </alternativeName>
</protein>
<evidence type="ECO:0000256" key="4">
    <source>
        <dbReference type="ARBA" id="ARBA00022801"/>
    </source>
</evidence>
<reference evidence="8 9" key="1">
    <citation type="submission" date="2024-10" db="EMBL/GenBank/DDBJ databases">
        <title>The Natural Products Discovery Center: Release of the First 8490 Sequenced Strains for Exploring Actinobacteria Biosynthetic Diversity.</title>
        <authorList>
            <person name="Kalkreuter E."/>
            <person name="Kautsar S.A."/>
            <person name="Yang D."/>
            <person name="Bader C.D."/>
            <person name="Teijaro C.N."/>
            <person name="Fluegel L."/>
            <person name="Davis C.M."/>
            <person name="Simpson J.R."/>
            <person name="Lauterbach L."/>
            <person name="Steele A.D."/>
            <person name="Gui C."/>
            <person name="Meng S."/>
            <person name="Li G."/>
            <person name="Viehrig K."/>
            <person name="Ye F."/>
            <person name="Su P."/>
            <person name="Kiefer A.F."/>
            <person name="Nichols A."/>
            <person name="Cepeda A.J."/>
            <person name="Yan W."/>
            <person name="Fan B."/>
            <person name="Jiang Y."/>
            <person name="Adhikari A."/>
            <person name="Zheng C.-J."/>
            <person name="Schuster L."/>
            <person name="Cowan T.M."/>
            <person name="Smanski M.J."/>
            <person name="Chevrette M.G."/>
            <person name="De Carvalho L.P.S."/>
            <person name="Shen B."/>
        </authorList>
    </citation>
    <scope>NUCLEOTIDE SEQUENCE [LARGE SCALE GENOMIC DNA]</scope>
    <source>
        <strain evidence="8 9">NPDC001281</strain>
    </source>
</reference>
<sequence length="301" mass="31000">MKPNRRCAAFLATVVMTTAALPTASAVAAAPRPDSARPLTILLSNDDGYSAPGIKAVFDKLTAAGHDVTIVAPAANQSGASAKRTVEDGHQVTAKKVSDKVWAVDGTPADSVLFGLGHVLAGGKVDLVVSGTNLGQNVGGIVNNSGTVGAAVTAIDLGVPAIAVSTEFDFDDMRKTIANMPATADFVTRLVARLQRTARGGRLLPRHAGLNVNYPTRPGLAAPTGVAFTRQSREELFGVIYEPSGGDTFTMKVSYADTEGEAWSDLAALARGEVSITPIDADWTAGPATYGATTARLGGLR</sequence>
<comment type="caution">
    <text evidence="8">The sequence shown here is derived from an EMBL/GenBank/DDBJ whole genome shotgun (WGS) entry which is preliminary data.</text>
</comment>
<feature type="binding site" evidence="5">
    <location>
        <position position="133"/>
    </location>
    <ligand>
        <name>a divalent metal cation</name>
        <dbReference type="ChEBI" id="CHEBI:60240"/>
    </ligand>
</feature>
<comment type="similarity">
    <text evidence="2 5">Belongs to the SurE nucleotidase family.</text>
</comment>
<dbReference type="InterPro" id="IPR002828">
    <property type="entry name" value="SurE-like_Pase/nucleotidase"/>
</dbReference>
<organism evidence="8 9">
    <name type="scientific">Microtetraspora fusca</name>
    <dbReference type="NCBI Taxonomy" id="1997"/>
    <lineage>
        <taxon>Bacteria</taxon>
        <taxon>Bacillati</taxon>
        <taxon>Actinomycetota</taxon>
        <taxon>Actinomycetes</taxon>
        <taxon>Streptosporangiales</taxon>
        <taxon>Streptosporangiaceae</taxon>
        <taxon>Microtetraspora</taxon>
    </lineage>
</organism>
<dbReference type="Pfam" id="PF01975">
    <property type="entry name" value="SurE"/>
    <property type="match status" value="1"/>
</dbReference>
<dbReference type="NCBIfam" id="TIGR00087">
    <property type="entry name" value="surE"/>
    <property type="match status" value="1"/>
</dbReference>
<comment type="function">
    <text evidence="5">Nucleotidase that shows phosphatase activity on nucleoside 5'-monophosphates.</text>
</comment>
<dbReference type="GO" id="GO:0008253">
    <property type="term" value="F:5'-nucleotidase activity"/>
    <property type="evidence" value="ECO:0007669"/>
    <property type="project" value="UniProtKB-EC"/>
</dbReference>
<keyword evidence="6" id="KW-0732">Signal</keyword>
<feature type="signal peptide" evidence="6">
    <location>
        <begin position="1"/>
        <end position="28"/>
    </location>
</feature>
<proteinExistence type="inferred from homology"/>
<feature type="binding site" evidence="5">
    <location>
        <position position="46"/>
    </location>
    <ligand>
        <name>a divalent metal cation</name>
        <dbReference type="ChEBI" id="CHEBI:60240"/>
    </ligand>
</feature>
<comment type="subcellular location">
    <subcellularLocation>
        <location evidence="5">Cytoplasm</location>
    </subcellularLocation>
</comment>
<feature type="binding site" evidence="5">
    <location>
        <position position="78"/>
    </location>
    <ligand>
        <name>a divalent metal cation</name>
        <dbReference type="ChEBI" id="CHEBI:60240"/>
    </ligand>
</feature>
<dbReference type="InterPro" id="IPR030048">
    <property type="entry name" value="SurE"/>
</dbReference>
<keyword evidence="4 5" id="KW-0378">Hydrolase</keyword>
<evidence type="ECO:0000313" key="9">
    <source>
        <dbReference type="Proteomes" id="UP001602119"/>
    </source>
</evidence>
<dbReference type="EC" id="3.1.3.5" evidence="5"/>
<evidence type="ECO:0000256" key="5">
    <source>
        <dbReference type="HAMAP-Rule" id="MF_00060"/>
    </source>
</evidence>
<dbReference type="Gene3D" id="3.40.1210.10">
    <property type="entry name" value="Survival protein SurE-like phosphatase/nucleotidase"/>
    <property type="match status" value="1"/>
</dbReference>
<dbReference type="HAMAP" id="MF_00060">
    <property type="entry name" value="SurE"/>
    <property type="match status" value="1"/>
</dbReference>
<dbReference type="PANTHER" id="PTHR30457">
    <property type="entry name" value="5'-NUCLEOTIDASE SURE"/>
    <property type="match status" value="1"/>
</dbReference>
<keyword evidence="3 5" id="KW-0479">Metal-binding</keyword>
<evidence type="ECO:0000256" key="6">
    <source>
        <dbReference type="SAM" id="SignalP"/>
    </source>
</evidence>
<dbReference type="Proteomes" id="UP001602119">
    <property type="component" value="Unassembled WGS sequence"/>
</dbReference>
<evidence type="ECO:0000256" key="2">
    <source>
        <dbReference type="ARBA" id="ARBA00011062"/>
    </source>
</evidence>
<keyword evidence="5" id="KW-0963">Cytoplasm</keyword>
<keyword evidence="5" id="KW-0547">Nucleotide-binding</keyword>
<name>A0ABW6VB22_MICFU</name>
<dbReference type="RefSeq" id="WP_387344913.1">
    <property type="nucleotide sequence ID" value="NZ_JBIAXI010000018.1"/>
</dbReference>